<evidence type="ECO:0000313" key="12">
    <source>
        <dbReference type="EMBL" id="CAD7652884.1"/>
    </source>
</evidence>
<evidence type="ECO:0000256" key="7">
    <source>
        <dbReference type="ARBA" id="ARBA00023170"/>
    </source>
</evidence>
<dbReference type="SUPFAM" id="SSF48508">
    <property type="entry name" value="Nuclear receptor ligand-binding domain"/>
    <property type="match status" value="1"/>
</dbReference>
<dbReference type="GO" id="GO:0000978">
    <property type="term" value="F:RNA polymerase II cis-regulatory region sequence-specific DNA binding"/>
    <property type="evidence" value="ECO:0007669"/>
    <property type="project" value="TreeGrafter"/>
</dbReference>
<reference evidence="12" key="1">
    <citation type="submission" date="2020-11" db="EMBL/GenBank/DDBJ databases">
        <authorList>
            <person name="Tran Van P."/>
        </authorList>
    </citation>
    <scope>NUCLEOTIDE SEQUENCE</scope>
</reference>
<keyword evidence="3" id="KW-0862">Zinc</keyword>
<evidence type="ECO:0000259" key="11">
    <source>
        <dbReference type="PROSITE" id="PS51843"/>
    </source>
</evidence>
<evidence type="ECO:0000256" key="2">
    <source>
        <dbReference type="ARBA" id="ARBA00022771"/>
    </source>
</evidence>
<dbReference type="EMBL" id="CAJPVJ010006025">
    <property type="protein sequence ID" value="CAG2170071.1"/>
    <property type="molecule type" value="Genomic_DNA"/>
</dbReference>
<dbReference type="InterPro" id="IPR013088">
    <property type="entry name" value="Znf_NHR/GATA"/>
</dbReference>
<feature type="domain" description="NR LBD" evidence="11">
    <location>
        <begin position="156"/>
        <end position="382"/>
    </location>
</feature>
<dbReference type="PROSITE" id="PS51843">
    <property type="entry name" value="NR_LBD"/>
    <property type="match status" value="1"/>
</dbReference>
<keyword evidence="1" id="KW-0479">Metal-binding</keyword>
<dbReference type="GO" id="GO:0045944">
    <property type="term" value="P:positive regulation of transcription by RNA polymerase II"/>
    <property type="evidence" value="ECO:0007669"/>
    <property type="project" value="TreeGrafter"/>
</dbReference>
<dbReference type="GO" id="GO:0004879">
    <property type="term" value="F:nuclear receptor activity"/>
    <property type="evidence" value="ECO:0007669"/>
    <property type="project" value="TreeGrafter"/>
</dbReference>
<proteinExistence type="predicted"/>
<dbReference type="Gene3D" id="3.30.50.10">
    <property type="entry name" value="Erythroid Transcription Factor GATA-1, subunit A"/>
    <property type="match status" value="1"/>
</dbReference>
<dbReference type="PROSITE" id="PS00031">
    <property type="entry name" value="NUCLEAR_REC_DBD_1"/>
    <property type="match status" value="1"/>
</dbReference>
<dbReference type="SUPFAM" id="SSF57716">
    <property type="entry name" value="Glucocorticoid receptor-like (DNA-binding domain)"/>
    <property type="match status" value="1"/>
</dbReference>
<keyword evidence="4" id="KW-0805">Transcription regulation</keyword>
<dbReference type="PROSITE" id="PS51030">
    <property type="entry name" value="NUCLEAR_REC_DBD_2"/>
    <property type="match status" value="1"/>
</dbReference>
<evidence type="ECO:0000256" key="5">
    <source>
        <dbReference type="ARBA" id="ARBA00023125"/>
    </source>
</evidence>
<feature type="domain" description="Nuclear receptor" evidence="10">
    <location>
        <begin position="7"/>
        <end position="44"/>
    </location>
</feature>
<protein>
    <submittedName>
        <fullName evidence="12">Uncharacterized protein</fullName>
    </submittedName>
</protein>
<dbReference type="AlphaFoldDB" id="A0A7R9M3H9"/>
<evidence type="ECO:0000256" key="9">
    <source>
        <dbReference type="SAM" id="MobiDB-lite"/>
    </source>
</evidence>
<keyword evidence="6" id="KW-0804">Transcription</keyword>
<keyword evidence="2" id="KW-0863">Zinc-finger</keyword>
<evidence type="ECO:0000259" key="10">
    <source>
        <dbReference type="PROSITE" id="PS51030"/>
    </source>
</evidence>
<dbReference type="InterPro" id="IPR035500">
    <property type="entry name" value="NHR-like_dom_sf"/>
</dbReference>
<dbReference type="InterPro" id="IPR001628">
    <property type="entry name" value="Znf_hrmn_rcpt"/>
</dbReference>
<dbReference type="GO" id="GO:0008270">
    <property type="term" value="F:zinc ion binding"/>
    <property type="evidence" value="ECO:0007669"/>
    <property type="project" value="UniProtKB-KW"/>
</dbReference>
<evidence type="ECO:0000256" key="6">
    <source>
        <dbReference type="ARBA" id="ARBA00023163"/>
    </source>
</evidence>
<dbReference type="EMBL" id="OC920850">
    <property type="protein sequence ID" value="CAD7652884.1"/>
    <property type="molecule type" value="Genomic_DNA"/>
</dbReference>
<keyword evidence="7" id="KW-0675">Receptor</keyword>
<feature type="region of interest" description="Disordered" evidence="9">
    <location>
        <begin position="398"/>
        <end position="424"/>
    </location>
</feature>
<dbReference type="Pfam" id="PF00105">
    <property type="entry name" value="zf-C4"/>
    <property type="match status" value="1"/>
</dbReference>
<dbReference type="Proteomes" id="UP000728032">
    <property type="component" value="Unassembled WGS sequence"/>
</dbReference>
<evidence type="ECO:0000256" key="1">
    <source>
        <dbReference type="ARBA" id="ARBA00022723"/>
    </source>
</evidence>
<dbReference type="GO" id="GO:0030154">
    <property type="term" value="P:cell differentiation"/>
    <property type="evidence" value="ECO:0007669"/>
    <property type="project" value="TreeGrafter"/>
</dbReference>
<evidence type="ECO:0000256" key="3">
    <source>
        <dbReference type="ARBA" id="ARBA00022833"/>
    </source>
</evidence>
<keyword evidence="13" id="KW-1185">Reference proteome</keyword>
<dbReference type="SMART" id="SM00399">
    <property type="entry name" value="ZnF_C4"/>
    <property type="match status" value="1"/>
</dbReference>
<dbReference type="GO" id="GO:0000122">
    <property type="term" value="P:negative regulation of transcription by RNA polymerase II"/>
    <property type="evidence" value="ECO:0007669"/>
    <property type="project" value="TreeGrafter"/>
</dbReference>
<dbReference type="SMART" id="SM00430">
    <property type="entry name" value="HOLI"/>
    <property type="match status" value="1"/>
</dbReference>
<feature type="compositionally biased region" description="Basic and acidic residues" evidence="9">
    <location>
        <begin position="412"/>
        <end position="424"/>
    </location>
</feature>
<dbReference type="OrthoDB" id="6159439at2759"/>
<evidence type="ECO:0000313" key="13">
    <source>
        <dbReference type="Proteomes" id="UP000728032"/>
    </source>
</evidence>
<dbReference type="PRINTS" id="PR00047">
    <property type="entry name" value="STROIDFINGER"/>
</dbReference>
<organism evidence="12">
    <name type="scientific">Oppiella nova</name>
    <dbReference type="NCBI Taxonomy" id="334625"/>
    <lineage>
        <taxon>Eukaryota</taxon>
        <taxon>Metazoa</taxon>
        <taxon>Ecdysozoa</taxon>
        <taxon>Arthropoda</taxon>
        <taxon>Chelicerata</taxon>
        <taxon>Arachnida</taxon>
        <taxon>Acari</taxon>
        <taxon>Acariformes</taxon>
        <taxon>Sarcoptiformes</taxon>
        <taxon>Oribatida</taxon>
        <taxon>Brachypylina</taxon>
        <taxon>Oppioidea</taxon>
        <taxon>Oppiidae</taxon>
        <taxon>Oppiella</taxon>
    </lineage>
</organism>
<dbReference type="InterPro" id="IPR000536">
    <property type="entry name" value="Nucl_hrmn_rcpt_lig-bd"/>
</dbReference>
<dbReference type="Gene3D" id="1.10.565.10">
    <property type="entry name" value="Retinoid X Receptor"/>
    <property type="match status" value="1"/>
</dbReference>
<accession>A0A7R9M3H9</accession>
<evidence type="ECO:0000256" key="4">
    <source>
        <dbReference type="ARBA" id="ARBA00023015"/>
    </source>
</evidence>
<dbReference type="PANTHER" id="PTHR24082:SF283">
    <property type="entry name" value="NUCLEAR HORMONE RECEPTOR HR96"/>
    <property type="match status" value="1"/>
</dbReference>
<name>A0A7R9M3H9_9ACAR</name>
<evidence type="ECO:0000256" key="8">
    <source>
        <dbReference type="ARBA" id="ARBA00023242"/>
    </source>
</evidence>
<keyword evidence="8" id="KW-0539">Nucleus</keyword>
<keyword evidence="5" id="KW-0238">DNA-binding</keyword>
<dbReference type="InterPro" id="IPR050234">
    <property type="entry name" value="Nuclear_hormone_rcpt_NR1"/>
</dbReference>
<sequence>MRNQSPDKICEICGNKGVGRNFGAITCESCKAFFRRNSLKNKEFIQNDKQKELRRIAIEENKRKRNNGHKLAKTSSTSDQSDEINGVSVDMFSKIFENNKKIYKDVIALNKCINDSMDVAPIDMNQKYVFNQFITPLLRPINTYKEWSDGEYKWVTDLSLASAVFRNPSTQKYIKVQTIHQFYQLWGNRIEFDTQNIVKFTKSLTQCSNICHNDQIALVKYSSMELIVLRANIYYDEHAKNWTQYIDDEYSFVFPMHLLIPEKRDLYNSYKNYFNKMLPEWNKDIVILDLLSAIVLFNPNRPNMVNREAVMAKQKMYVYLLQRYLMIKYHWEWQSKSKMANLMNSLPDLQLISAIEVENGVEEYLHYFGPLLSYTKPHATQVSTQLWTRSSCKALCAKTGSDGKSAKKKGPKKNDNREDLSGDD</sequence>
<dbReference type="PANTHER" id="PTHR24082">
    <property type="entry name" value="NUCLEAR HORMONE RECEPTOR"/>
    <property type="match status" value="1"/>
</dbReference>
<gene>
    <name evidence="12" type="ORF">ONB1V03_LOCUS9542</name>
</gene>